<evidence type="ECO:0000259" key="9">
    <source>
        <dbReference type="PROSITE" id="PS50066"/>
    </source>
</evidence>
<keyword evidence="5" id="KW-0804">Transcription</keyword>
<dbReference type="GO" id="GO:0003700">
    <property type="term" value="F:DNA-binding transcription factor activity"/>
    <property type="evidence" value="ECO:0007669"/>
    <property type="project" value="InterPro"/>
</dbReference>
<dbReference type="EMBL" id="OZ034815">
    <property type="protein sequence ID" value="CAL1372202.1"/>
    <property type="molecule type" value="Genomic_DNA"/>
</dbReference>
<dbReference type="SUPFAM" id="SSF55455">
    <property type="entry name" value="SRF-like"/>
    <property type="match status" value="1"/>
</dbReference>
<accession>A0AAV2DFY8</accession>
<keyword evidence="12" id="KW-1185">Reference proteome</keyword>
<dbReference type="CDD" id="cd00265">
    <property type="entry name" value="MADS_MEF2_like"/>
    <property type="match status" value="1"/>
</dbReference>
<proteinExistence type="predicted"/>
<dbReference type="GO" id="GO:0000977">
    <property type="term" value="F:RNA polymerase II transcription regulatory region sequence-specific DNA binding"/>
    <property type="evidence" value="ECO:0007669"/>
    <property type="project" value="InterPro"/>
</dbReference>
<feature type="region of interest" description="Disordered" evidence="8">
    <location>
        <begin position="368"/>
        <end position="389"/>
    </location>
</feature>
<dbReference type="Proteomes" id="UP001497516">
    <property type="component" value="Chromosome 2"/>
</dbReference>
<dbReference type="PANTHER" id="PTHR48019">
    <property type="entry name" value="SERUM RESPONSE FACTOR HOMOLOG"/>
    <property type="match status" value="1"/>
</dbReference>
<dbReference type="InterPro" id="IPR050142">
    <property type="entry name" value="MADS-box/MEF2_TF"/>
</dbReference>
<evidence type="ECO:0000256" key="3">
    <source>
        <dbReference type="ARBA" id="ARBA00023015"/>
    </source>
</evidence>
<evidence type="ECO:0000256" key="2">
    <source>
        <dbReference type="ARBA" id="ARBA00022782"/>
    </source>
</evidence>
<sequence>MAREKIKIRKIDNVTARQVTFSKRRRGLFKKAEELAVLCDAEVALLVFSATGKLFDYSSSSMKGILARYSLHANNLNKPQQPSLELQLENSNYIRLSKEVSEKTHQLRQLRGEDLNGMSIEELHQLERKLDSGLQRVIETKSDKIKNEISSLETKGAQLLEENRELKQKVMMMVRMNEGKEAPANNLDINMVAAAAAADDDEEEEDQQEEGLSSESAANVCSCSSGPPVEDDCSDTSLKLGYSHSNGTRGPATLILAPPTFLFRFPPQWKSLEDQLRRNLERLDRSTREIRAALSGKPTSYGGEKKLLTMTDEEEETLNDKPKEKAEPTRDQARAAQLSTEVAPLTALVEDKRRPEAIRWGSMRWSWTGSRDRRRRGVVSWGDQPQRRA</sequence>
<dbReference type="GO" id="GO:0030154">
    <property type="term" value="P:cell differentiation"/>
    <property type="evidence" value="ECO:0007669"/>
    <property type="project" value="UniProtKB-KW"/>
</dbReference>
<evidence type="ECO:0000313" key="11">
    <source>
        <dbReference type="EMBL" id="CAL1372202.1"/>
    </source>
</evidence>
<feature type="compositionally biased region" description="Acidic residues" evidence="8">
    <location>
        <begin position="198"/>
        <end position="209"/>
    </location>
</feature>
<evidence type="ECO:0000256" key="4">
    <source>
        <dbReference type="ARBA" id="ARBA00023125"/>
    </source>
</evidence>
<dbReference type="InterPro" id="IPR036879">
    <property type="entry name" value="TF_MADSbox_sf"/>
</dbReference>
<evidence type="ECO:0000256" key="1">
    <source>
        <dbReference type="ARBA" id="ARBA00004123"/>
    </source>
</evidence>
<keyword evidence="4" id="KW-0238">DNA-binding</keyword>
<keyword evidence="2" id="KW-0221">Differentiation</keyword>
<evidence type="ECO:0000259" key="10">
    <source>
        <dbReference type="PROSITE" id="PS51297"/>
    </source>
</evidence>
<name>A0AAV2DFY8_9ROSI</name>
<dbReference type="PRINTS" id="PR00404">
    <property type="entry name" value="MADSDOMAIN"/>
</dbReference>
<feature type="region of interest" description="Disordered" evidence="8">
    <location>
        <begin position="295"/>
        <end position="339"/>
    </location>
</feature>
<dbReference type="PROSITE" id="PS00350">
    <property type="entry name" value="MADS_BOX_1"/>
    <property type="match status" value="1"/>
</dbReference>
<evidence type="ECO:0000313" key="12">
    <source>
        <dbReference type="Proteomes" id="UP001497516"/>
    </source>
</evidence>
<gene>
    <name evidence="11" type="ORF">LTRI10_LOCUS14224</name>
</gene>
<feature type="compositionally biased region" description="Polar residues" evidence="8">
    <location>
        <begin position="211"/>
        <end position="225"/>
    </location>
</feature>
<reference evidence="11 12" key="1">
    <citation type="submission" date="2024-04" db="EMBL/GenBank/DDBJ databases">
        <authorList>
            <person name="Fracassetti M."/>
        </authorList>
    </citation>
    <scope>NUCLEOTIDE SEQUENCE [LARGE SCALE GENOMIC DNA]</scope>
</reference>
<dbReference type="AlphaFoldDB" id="A0AAV2DFY8"/>
<dbReference type="SMART" id="SM00432">
    <property type="entry name" value="MADS"/>
    <property type="match status" value="1"/>
</dbReference>
<dbReference type="Pfam" id="PF01486">
    <property type="entry name" value="K-box"/>
    <property type="match status" value="1"/>
</dbReference>
<evidence type="ECO:0000256" key="7">
    <source>
        <dbReference type="SAM" id="Coils"/>
    </source>
</evidence>
<dbReference type="InterPro" id="IPR002487">
    <property type="entry name" value="TF_Kbox"/>
</dbReference>
<protein>
    <submittedName>
        <fullName evidence="11">Uncharacterized protein</fullName>
    </submittedName>
</protein>
<comment type="subcellular location">
    <subcellularLocation>
        <location evidence="1">Nucleus</location>
    </subcellularLocation>
</comment>
<dbReference type="PROSITE" id="PS51297">
    <property type="entry name" value="K_BOX"/>
    <property type="match status" value="1"/>
</dbReference>
<evidence type="ECO:0000256" key="5">
    <source>
        <dbReference type="ARBA" id="ARBA00023163"/>
    </source>
</evidence>
<dbReference type="GO" id="GO:0046983">
    <property type="term" value="F:protein dimerization activity"/>
    <property type="evidence" value="ECO:0007669"/>
    <property type="project" value="InterPro"/>
</dbReference>
<evidence type="ECO:0000256" key="8">
    <source>
        <dbReference type="SAM" id="MobiDB-lite"/>
    </source>
</evidence>
<dbReference type="PROSITE" id="PS50066">
    <property type="entry name" value="MADS_BOX_2"/>
    <property type="match status" value="1"/>
</dbReference>
<evidence type="ECO:0000256" key="6">
    <source>
        <dbReference type="ARBA" id="ARBA00023242"/>
    </source>
</evidence>
<keyword evidence="3" id="KW-0805">Transcription regulation</keyword>
<dbReference type="GO" id="GO:0005634">
    <property type="term" value="C:nucleus"/>
    <property type="evidence" value="ECO:0007669"/>
    <property type="project" value="UniProtKB-SubCell"/>
</dbReference>
<dbReference type="InterPro" id="IPR033896">
    <property type="entry name" value="MEF2-like_N"/>
</dbReference>
<dbReference type="Gene3D" id="3.40.1810.10">
    <property type="entry name" value="Transcription factor, MADS-box"/>
    <property type="match status" value="1"/>
</dbReference>
<feature type="coiled-coil region" evidence="7">
    <location>
        <begin position="142"/>
        <end position="169"/>
    </location>
</feature>
<dbReference type="Pfam" id="PF00319">
    <property type="entry name" value="SRF-TF"/>
    <property type="match status" value="1"/>
</dbReference>
<dbReference type="InterPro" id="IPR002100">
    <property type="entry name" value="TF_MADSbox"/>
</dbReference>
<feature type="region of interest" description="Disordered" evidence="8">
    <location>
        <begin position="196"/>
        <end position="230"/>
    </location>
</feature>
<feature type="domain" description="K-box" evidence="10">
    <location>
        <begin position="86"/>
        <end position="176"/>
    </location>
</feature>
<dbReference type="GO" id="GO:0045944">
    <property type="term" value="P:positive regulation of transcription by RNA polymerase II"/>
    <property type="evidence" value="ECO:0007669"/>
    <property type="project" value="InterPro"/>
</dbReference>
<organism evidence="11 12">
    <name type="scientific">Linum trigynum</name>
    <dbReference type="NCBI Taxonomy" id="586398"/>
    <lineage>
        <taxon>Eukaryota</taxon>
        <taxon>Viridiplantae</taxon>
        <taxon>Streptophyta</taxon>
        <taxon>Embryophyta</taxon>
        <taxon>Tracheophyta</taxon>
        <taxon>Spermatophyta</taxon>
        <taxon>Magnoliopsida</taxon>
        <taxon>eudicotyledons</taxon>
        <taxon>Gunneridae</taxon>
        <taxon>Pentapetalae</taxon>
        <taxon>rosids</taxon>
        <taxon>fabids</taxon>
        <taxon>Malpighiales</taxon>
        <taxon>Linaceae</taxon>
        <taxon>Linum</taxon>
    </lineage>
</organism>
<feature type="compositionally biased region" description="Basic and acidic residues" evidence="8">
    <location>
        <begin position="318"/>
        <end position="333"/>
    </location>
</feature>
<keyword evidence="6" id="KW-0539">Nucleus</keyword>
<dbReference type="FunFam" id="3.40.1810.10:FF:000007">
    <property type="entry name" value="Transcription factor, MADS-box"/>
    <property type="match status" value="1"/>
</dbReference>
<feature type="domain" description="MADS-box" evidence="9">
    <location>
        <begin position="1"/>
        <end position="61"/>
    </location>
</feature>
<keyword evidence="7" id="KW-0175">Coiled coil</keyword>